<evidence type="ECO:0000313" key="3">
    <source>
        <dbReference type="Proteomes" id="UP001499909"/>
    </source>
</evidence>
<dbReference type="RefSeq" id="WP_345115393.1">
    <property type="nucleotide sequence ID" value="NZ_BAABDH010000094.1"/>
</dbReference>
<gene>
    <name evidence="2" type="ORF">GCM10022406_29020</name>
</gene>
<evidence type="ECO:0000313" key="2">
    <source>
        <dbReference type="EMBL" id="GAA3945103.1"/>
    </source>
</evidence>
<proteinExistence type="predicted"/>
<name>A0ABP7NF93_9BACT</name>
<dbReference type="Proteomes" id="UP001499909">
    <property type="component" value="Unassembled WGS sequence"/>
</dbReference>
<protein>
    <recommendedName>
        <fullName evidence="4">Lipoprotein</fullName>
    </recommendedName>
</protein>
<dbReference type="EMBL" id="BAABDH010000094">
    <property type="protein sequence ID" value="GAA3945103.1"/>
    <property type="molecule type" value="Genomic_DNA"/>
</dbReference>
<feature type="chain" id="PRO_5045082322" description="Lipoprotein" evidence="1">
    <location>
        <begin position="28"/>
        <end position="346"/>
    </location>
</feature>
<accession>A0ABP7NF93</accession>
<organism evidence="2 3">
    <name type="scientific">Hymenobacter algoricola</name>
    <dbReference type="NCBI Taxonomy" id="486267"/>
    <lineage>
        <taxon>Bacteria</taxon>
        <taxon>Pseudomonadati</taxon>
        <taxon>Bacteroidota</taxon>
        <taxon>Cytophagia</taxon>
        <taxon>Cytophagales</taxon>
        <taxon>Hymenobacteraceae</taxon>
        <taxon>Hymenobacter</taxon>
    </lineage>
</organism>
<keyword evidence="3" id="KW-1185">Reference proteome</keyword>
<evidence type="ECO:0000256" key="1">
    <source>
        <dbReference type="SAM" id="SignalP"/>
    </source>
</evidence>
<comment type="caution">
    <text evidence="2">The sequence shown here is derived from an EMBL/GenBank/DDBJ whole genome shotgun (WGS) entry which is preliminary data.</text>
</comment>
<sequence length="346" mass="38336">MAFSSSSARFAGPFVSALGLIFSLSLASCGTRTDGENANTKATAETATPAAPVVVDSAKLQAMVMQRDSLKADSIAKKSGQLPGAILPGHRIIAFYGNIRSKGMGILGREPKEQMFRKFEGVLKEWQAADPSIPVQAALHNVTITAQGTPGKDGKWRLMNSKATIQEVLSWAKEHNCILFLDVQPGHSTLQAELPKLTEYLKDPIVHLGIDPEFSLSTMPGVRPNQKIGTLDAKDINFTVNFLARIVSENNLPPKVLTVHRFTRKMITNYKNIKLDPRVQIVMHMDGHGEPTLKKDSYHDYIVKEPVQYTGFKLFYEYDARPKPHHIMTPKEVIALTPSPLYVQYQ</sequence>
<feature type="signal peptide" evidence="1">
    <location>
        <begin position="1"/>
        <end position="27"/>
    </location>
</feature>
<keyword evidence="1" id="KW-0732">Signal</keyword>
<evidence type="ECO:0008006" key="4">
    <source>
        <dbReference type="Google" id="ProtNLM"/>
    </source>
</evidence>
<reference evidence="3" key="1">
    <citation type="journal article" date="2019" name="Int. J. Syst. Evol. Microbiol.">
        <title>The Global Catalogue of Microorganisms (GCM) 10K type strain sequencing project: providing services to taxonomists for standard genome sequencing and annotation.</title>
        <authorList>
            <consortium name="The Broad Institute Genomics Platform"/>
            <consortium name="The Broad Institute Genome Sequencing Center for Infectious Disease"/>
            <person name="Wu L."/>
            <person name="Ma J."/>
        </authorList>
    </citation>
    <scope>NUCLEOTIDE SEQUENCE [LARGE SCALE GENOMIC DNA]</scope>
    <source>
        <strain evidence="3">JCM 17214</strain>
    </source>
</reference>